<reference evidence="1 2" key="1">
    <citation type="submission" date="2021-07" db="EMBL/GenBank/DDBJ databases">
        <title>The Aristolochia fimbriata genome: insights into angiosperm evolution, floral development and chemical biosynthesis.</title>
        <authorList>
            <person name="Jiao Y."/>
        </authorList>
    </citation>
    <scope>NUCLEOTIDE SEQUENCE [LARGE SCALE GENOMIC DNA]</scope>
    <source>
        <strain evidence="1">IBCAS-2021</strain>
        <tissue evidence="1">Leaf</tissue>
    </source>
</reference>
<accession>A0AAV7E0E1</accession>
<gene>
    <name evidence="1" type="ORF">H6P81_017180</name>
</gene>
<organism evidence="1 2">
    <name type="scientific">Aristolochia fimbriata</name>
    <name type="common">White veined hardy Dutchman's pipe vine</name>
    <dbReference type="NCBI Taxonomy" id="158543"/>
    <lineage>
        <taxon>Eukaryota</taxon>
        <taxon>Viridiplantae</taxon>
        <taxon>Streptophyta</taxon>
        <taxon>Embryophyta</taxon>
        <taxon>Tracheophyta</taxon>
        <taxon>Spermatophyta</taxon>
        <taxon>Magnoliopsida</taxon>
        <taxon>Magnoliidae</taxon>
        <taxon>Piperales</taxon>
        <taxon>Aristolochiaceae</taxon>
        <taxon>Aristolochia</taxon>
    </lineage>
</organism>
<evidence type="ECO:0000313" key="1">
    <source>
        <dbReference type="EMBL" id="KAG9441326.1"/>
    </source>
</evidence>
<comment type="caution">
    <text evidence="1">The sequence shown here is derived from an EMBL/GenBank/DDBJ whole genome shotgun (WGS) entry which is preliminary data.</text>
</comment>
<dbReference type="AlphaFoldDB" id="A0AAV7E0E1"/>
<keyword evidence="2" id="KW-1185">Reference proteome</keyword>
<dbReference type="EMBL" id="JAINDJ010000007">
    <property type="protein sequence ID" value="KAG9441326.1"/>
    <property type="molecule type" value="Genomic_DNA"/>
</dbReference>
<evidence type="ECO:0000313" key="2">
    <source>
        <dbReference type="Proteomes" id="UP000825729"/>
    </source>
</evidence>
<name>A0AAV7E0E1_ARIFI</name>
<protein>
    <submittedName>
        <fullName evidence="1">Uncharacterized protein</fullName>
    </submittedName>
</protein>
<sequence length="84" mass="9367">MASERPIPVICVQTKLLAIIADTQQPVPYTNCTFERRSCWDLSFSMREYEHSASSQSALDNSVKDNTVISLLKRGFELMVGPSG</sequence>
<dbReference type="Proteomes" id="UP000825729">
    <property type="component" value="Unassembled WGS sequence"/>
</dbReference>
<proteinExistence type="predicted"/>